<dbReference type="Gene3D" id="2.30.40.10">
    <property type="entry name" value="Urease, subunit C, domain 1"/>
    <property type="match status" value="1"/>
</dbReference>
<feature type="binding site" evidence="4">
    <location>
        <position position="307"/>
    </location>
    <ligand>
        <name>Zn(2+)</name>
        <dbReference type="ChEBI" id="CHEBI:29105"/>
    </ligand>
</feature>
<feature type="binding site" evidence="4">
    <location>
        <position position="71"/>
    </location>
    <ligand>
        <name>Zn(2+)</name>
        <dbReference type="ChEBI" id="CHEBI:29105"/>
    </ligand>
</feature>
<dbReference type="PANTHER" id="PTHR43794">
    <property type="entry name" value="AMINOHYDROLASE SSNA-RELATED"/>
    <property type="match status" value="1"/>
</dbReference>
<protein>
    <recommendedName>
        <fullName evidence="4">5-methylthioadenosine/S-adenosylhomocysteine deaminase</fullName>
        <shortName evidence="4">MTA/SAH deaminase</shortName>
        <ecNumber evidence="4">3.5.4.28</ecNumber>
        <ecNumber evidence="4">3.5.4.31</ecNumber>
    </recommendedName>
</protein>
<dbReference type="RefSeq" id="WP_163299223.1">
    <property type="nucleotide sequence ID" value="NZ_JAAGRR010000121.1"/>
</dbReference>
<dbReference type="GO" id="GO:0046872">
    <property type="term" value="F:metal ion binding"/>
    <property type="evidence" value="ECO:0007669"/>
    <property type="project" value="UniProtKB-KW"/>
</dbReference>
<keyword evidence="1 4" id="KW-0479">Metal-binding</keyword>
<dbReference type="InterPro" id="IPR023512">
    <property type="entry name" value="Deaminase_MtaD/DadD"/>
</dbReference>
<comment type="caution">
    <text evidence="7">The sequence shown here is derived from an EMBL/GenBank/DDBJ whole genome shotgun (WGS) entry which is preliminary data.</text>
</comment>
<keyword evidence="2 4" id="KW-0378">Hydrolase</keyword>
<comment type="function">
    <text evidence="4">Catalyzes the deamination of 5-methylthioadenosine and S-adenosyl-L-homocysteine into 5-methylthioinosine and S-inosyl-L-homocysteine, respectively. Is also able to deaminate adenosine.</text>
</comment>
<feature type="binding site" evidence="4">
    <location>
        <position position="307"/>
    </location>
    <ligand>
        <name>substrate</name>
    </ligand>
</feature>
<dbReference type="InterPro" id="IPR032466">
    <property type="entry name" value="Metal_Hydrolase"/>
</dbReference>
<reference evidence="7 8" key="1">
    <citation type="submission" date="2020-02" db="EMBL/GenBank/DDBJ databases">
        <title>Comparative genomics of sulfur disproportionating microorganisms.</title>
        <authorList>
            <person name="Ward L.M."/>
            <person name="Bertran E."/>
            <person name="Johnston D.T."/>
        </authorList>
    </citation>
    <scope>NUCLEOTIDE SEQUENCE [LARGE SCALE GENOMIC DNA]</scope>
    <source>
        <strain evidence="7 8">DSM 100025</strain>
    </source>
</reference>
<evidence type="ECO:0000256" key="1">
    <source>
        <dbReference type="ARBA" id="ARBA00022723"/>
    </source>
</evidence>
<dbReference type="EMBL" id="JAAGRR010000121">
    <property type="protein sequence ID" value="NDY43107.1"/>
    <property type="molecule type" value="Genomic_DNA"/>
</dbReference>
<comment type="caution">
    <text evidence="4">Lacks conserved residue(s) required for the propagation of feature annotation.</text>
</comment>
<dbReference type="InterPro" id="IPR054418">
    <property type="entry name" value="MQNX/HUTI_composite_N"/>
</dbReference>
<feature type="binding site" evidence="4">
    <location>
        <position position="222"/>
    </location>
    <ligand>
        <name>substrate</name>
    </ligand>
</feature>
<dbReference type="Pfam" id="PF01979">
    <property type="entry name" value="Amidohydro_1"/>
    <property type="match status" value="1"/>
</dbReference>
<dbReference type="SUPFAM" id="SSF51338">
    <property type="entry name" value="Composite domain of metallo-dependent hydrolases"/>
    <property type="match status" value="2"/>
</dbReference>
<organism evidence="7 8">
    <name type="scientific">Dissulfurirhabdus thermomarina</name>
    <dbReference type="NCBI Taxonomy" id="1765737"/>
    <lineage>
        <taxon>Bacteria</taxon>
        <taxon>Deltaproteobacteria</taxon>
        <taxon>Dissulfurirhabdaceae</taxon>
        <taxon>Dissulfurirhabdus</taxon>
    </lineage>
</organism>
<dbReference type="InterPro" id="IPR006680">
    <property type="entry name" value="Amidohydro-rel"/>
</dbReference>
<feature type="domain" description="Amidohydrolase-related" evidence="5">
    <location>
        <begin position="62"/>
        <end position="409"/>
    </location>
</feature>
<dbReference type="SUPFAM" id="SSF51556">
    <property type="entry name" value="Metallo-dependent hydrolases"/>
    <property type="match status" value="1"/>
</dbReference>
<feature type="binding site" evidence="4">
    <location>
        <position position="192"/>
    </location>
    <ligand>
        <name>substrate</name>
    </ligand>
</feature>
<dbReference type="GO" id="GO:0050270">
    <property type="term" value="F:S-adenosylhomocysteine deaminase activity"/>
    <property type="evidence" value="ECO:0007669"/>
    <property type="project" value="UniProtKB-UniRule"/>
</dbReference>
<comment type="catalytic activity">
    <reaction evidence="4">
        <text>S-adenosyl-L-homocysteine + H2O + H(+) = S-inosyl-L-homocysteine + NH4(+)</text>
        <dbReference type="Rhea" id="RHEA:20716"/>
        <dbReference type="ChEBI" id="CHEBI:15377"/>
        <dbReference type="ChEBI" id="CHEBI:15378"/>
        <dbReference type="ChEBI" id="CHEBI:28938"/>
        <dbReference type="ChEBI" id="CHEBI:57856"/>
        <dbReference type="ChEBI" id="CHEBI:57985"/>
        <dbReference type="EC" id="3.5.4.28"/>
    </reaction>
</comment>
<dbReference type="EC" id="3.5.4.31" evidence="4"/>
<dbReference type="PANTHER" id="PTHR43794:SF11">
    <property type="entry name" value="AMIDOHYDROLASE-RELATED DOMAIN-CONTAINING PROTEIN"/>
    <property type="match status" value="1"/>
</dbReference>
<dbReference type="FunFam" id="3.20.20.140:FF:000014">
    <property type="entry name" value="5-methylthioadenosine/S-adenosylhomocysteine deaminase"/>
    <property type="match status" value="1"/>
</dbReference>
<feature type="binding site" evidence="4">
    <location>
        <position position="100"/>
    </location>
    <ligand>
        <name>substrate</name>
    </ligand>
</feature>
<dbReference type="Pfam" id="PF22039">
    <property type="entry name" value="HUTI_composite_bact"/>
    <property type="match status" value="1"/>
</dbReference>
<comment type="cofactor">
    <cofactor evidence="4">
        <name>Zn(2+)</name>
        <dbReference type="ChEBI" id="CHEBI:29105"/>
    </cofactor>
    <text evidence="4">Binds 1 zinc ion per subunit.</text>
</comment>
<dbReference type="CDD" id="cd01298">
    <property type="entry name" value="ATZ_TRZ_like"/>
    <property type="match status" value="1"/>
</dbReference>
<dbReference type="Proteomes" id="UP000469346">
    <property type="component" value="Unassembled WGS sequence"/>
</dbReference>
<dbReference type="EC" id="3.5.4.28" evidence="4"/>
<keyword evidence="3 4" id="KW-0862">Zinc</keyword>
<feature type="binding site" evidence="4">
    <location>
        <position position="73"/>
    </location>
    <ligand>
        <name>Zn(2+)</name>
        <dbReference type="ChEBI" id="CHEBI:29105"/>
    </ligand>
</feature>
<feature type="binding site" evidence="4">
    <location>
        <position position="219"/>
    </location>
    <ligand>
        <name>Zn(2+)</name>
        <dbReference type="ChEBI" id="CHEBI:29105"/>
    </ligand>
</feature>
<evidence type="ECO:0000259" key="5">
    <source>
        <dbReference type="Pfam" id="PF01979"/>
    </source>
</evidence>
<accession>A0A6N9TUJ2</accession>
<proteinExistence type="inferred from homology"/>
<evidence type="ECO:0000259" key="6">
    <source>
        <dbReference type="Pfam" id="PF22039"/>
    </source>
</evidence>
<evidence type="ECO:0000313" key="7">
    <source>
        <dbReference type="EMBL" id="NDY43107.1"/>
    </source>
</evidence>
<evidence type="ECO:0000256" key="3">
    <source>
        <dbReference type="ARBA" id="ARBA00022833"/>
    </source>
</evidence>
<feature type="domain" description="Aminodeoxyfutalosine deaminase/Imidazolonepropionase-like composite" evidence="6">
    <location>
        <begin position="27"/>
        <end position="49"/>
    </location>
</feature>
<sequence>MSRVRADLLVRAELVLPEPAAAPIRDGAVAVRGGTIAAVGPWAEVSARHEGARLLDRKSGGLVFPGLVNAHTHAPMTLFRGLADDLPLKAWLEDHIFPAEARLTRELVALGTELACAEMIRCGTTGFVDMYLFEEEVARVVDRVGMRAWLGEGVFDFPTPAFPSGRAALAETERLAAAWGGHPRITITVDPHTPYTCAPELMEAARDLAGRLDLAMVTHLAETRWEVEEITRRHGKTPAAYLDALGLLGERLLAAHCVALTPEDIRLLAERDVRVAHCPESNLKLASGIAPVPELLAAGVIVTLGTDGAASNNDLDLLSEMDTAAKLPKGLHRDPTLVSATEALAMATTQAARALHRPDLGRLAPGAAADLVVVDLDQAHLRPCYHPASQLVYAARSGDVRDVVVAGRLLMEDRHLVTIDETDILARVDRAARELGLGPA</sequence>
<comment type="similarity">
    <text evidence="4">Belongs to the metallo-dependent hydrolases superfamily. MTA/SAH deaminase family.</text>
</comment>
<dbReference type="InterPro" id="IPR011059">
    <property type="entry name" value="Metal-dep_hydrolase_composite"/>
</dbReference>
<evidence type="ECO:0000256" key="4">
    <source>
        <dbReference type="HAMAP-Rule" id="MF_01281"/>
    </source>
</evidence>
<evidence type="ECO:0000313" key="8">
    <source>
        <dbReference type="Proteomes" id="UP000469346"/>
    </source>
</evidence>
<dbReference type="InterPro" id="IPR050287">
    <property type="entry name" value="MTA/SAH_deaminase"/>
</dbReference>
<dbReference type="GO" id="GO:0090614">
    <property type="term" value="F:5'-methylthioadenosine deaminase activity"/>
    <property type="evidence" value="ECO:0007669"/>
    <property type="project" value="UniProtKB-UniRule"/>
</dbReference>
<gene>
    <name evidence="4" type="primary">mtaD</name>
    <name evidence="7" type="ORF">G3N55_09670</name>
</gene>
<evidence type="ECO:0000256" key="2">
    <source>
        <dbReference type="ARBA" id="ARBA00022801"/>
    </source>
</evidence>
<dbReference type="AlphaFoldDB" id="A0A6N9TUJ2"/>
<name>A0A6N9TUJ2_DISTH</name>
<dbReference type="Gene3D" id="3.20.20.140">
    <property type="entry name" value="Metal-dependent hydrolases"/>
    <property type="match status" value="1"/>
</dbReference>
<comment type="catalytic activity">
    <reaction evidence="4">
        <text>S-methyl-5'-thioadenosine + H2O + H(+) = S-methyl-5'-thioinosine + NH4(+)</text>
        <dbReference type="Rhea" id="RHEA:25025"/>
        <dbReference type="ChEBI" id="CHEBI:15377"/>
        <dbReference type="ChEBI" id="CHEBI:15378"/>
        <dbReference type="ChEBI" id="CHEBI:17509"/>
        <dbReference type="ChEBI" id="CHEBI:28938"/>
        <dbReference type="ChEBI" id="CHEBI:48595"/>
        <dbReference type="EC" id="3.5.4.31"/>
    </reaction>
</comment>
<dbReference type="HAMAP" id="MF_01281">
    <property type="entry name" value="MTA_SAH_deamin"/>
    <property type="match status" value="1"/>
</dbReference>
<keyword evidence="8" id="KW-1185">Reference proteome</keyword>